<dbReference type="InterPro" id="IPR029060">
    <property type="entry name" value="PIN-like_dom_sf"/>
</dbReference>
<reference evidence="1 2" key="1">
    <citation type="journal article" date="2014" name="PLoS Genet.">
        <title>Phylogenetically driven sequencing of extremely halophilic archaea reveals strategies for static and dynamic osmo-response.</title>
        <authorList>
            <person name="Becker E.A."/>
            <person name="Seitzer P.M."/>
            <person name="Tritt A."/>
            <person name="Larsen D."/>
            <person name="Krusor M."/>
            <person name="Yao A.I."/>
            <person name="Wu D."/>
            <person name="Madern D."/>
            <person name="Eisen J.A."/>
            <person name="Darling A.E."/>
            <person name="Facciotti M.T."/>
        </authorList>
    </citation>
    <scope>NUCLEOTIDE SEQUENCE [LARGE SCALE GENOMIC DNA]</scope>
    <source>
        <strain evidence="1 2">DSM 8989</strain>
    </source>
</reference>
<accession>M0MYK1</accession>
<name>M0MYK1_9EURY</name>
<dbReference type="SUPFAM" id="SSF88723">
    <property type="entry name" value="PIN domain-like"/>
    <property type="match status" value="1"/>
</dbReference>
<gene>
    <name evidence="1" type="ORF">C450_13422</name>
</gene>
<evidence type="ECO:0000313" key="1">
    <source>
        <dbReference type="EMBL" id="EMA50681.1"/>
    </source>
</evidence>
<proteinExistence type="predicted"/>
<keyword evidence="2" id="KW-1185">Reference proteome</keyword>
<protein>
    <recommendedName>
        <fullName evidence="3">PIN domain-containing protein</fullName>
    </recommendedName>
</protein>
<comment type="caution">
    <text evidence="1">The sequence shown here is derived from an EMBL/GenBank/DDBJ whole genome shotgun (WGS) entry which is preliminary data.</text>
</comment>
<dbReference type="EMBL" id="AOME01000070">
    <property type="protein sequence ID" value="EMA50681.1"/>
    <property type="molecule type" value="Genomic_DNA"/>
</dbReference>
<evidence type="ECO:0000313" key="2">
    <source>
        <dbReference type="Proteomes" id="UP000011625"/>
    </source>
</evidence>
<sequence length="182" mass="20817">MHILDSNVWIFAFLKSGEAPLDYLYQVYNGEITVRLTPYIVEEVVTNIRHEYGGRLTNEQLDEFLTNFLSFSSNCDHVDSPSQEEIGKIDLLQERAKPHYHLIGETLGIQAKDAPILLSAYQLRRYDPLILTADEEFASLDPSDFESYSGLNPSERNLTSVTIEYLEIDEDITPDRDLPDTN</sequence>
<dbReference type="AlphaFoldDB" id="M0MYK1"/>
<dbReference type="Proteomes" id="UP000011625">
    <property type="component" value="Unassembled WGS sequence"/>
</dbReference>
<dbReference type="OrthoDB" id="196874at2157"/>
<dbReference type="RefSeq" id="WP_005044145.1">
    <property type="nucleotide sequence ID" value="NZ_AOME01000070.1"/>
</dbReference>
<organism evidence="1 2">
    <name type="scientific">Halococcus salifodinae DSM 8989</name>
    <dbReference type="NCBI Taxonomy" id="1227456"/>
    <lineage>
        <taxon>Archaea</taxon>
        <taxon>Methanobacteriati</taxon>
        <taxon>Methanobacteriota</taxon>
        <taxon>Stenosarchaea group</taxon>
        <taxon>Halobacteria</taxon>
        <taxon>Halobacteriales</taxon>
        <taxon>Halococcaceae</taxon>
        <taxon>Halococcus</taxon>
    </lineage>
</organism>
<evidence type="ECO:0008006" key="3">
    <source>
        <dbReference type="Google" id="ProtNLM"/>
    </source>
</evidence>
<dbReference type="STRING" id="1227456.C450_13422"/>